<evidence type="ECO:0000313" key="4">
    <source>
        <dbReference type="Proteomes" id="UP000799750"/>
    </source>
</evidence>
<feature type="compositionally biased region" description="Basic and acidic residues" evidence="2">
    <location>
        <begin position="324"/>
        <end position="337"/>
    </location>
</feature>
<protein>
    <submittedName>
        <fullName evidence="3">Uncharacterized protein</fullName>
    </submittedName>
</protein>
<keyword evidence="4" id="KW-1185">Reference proteome</keyword>
<evidence type="ECO:0000313" key="3">
    <source>
        <dbReference type="EMBL" id="KAF2497210.1"/>
    </source>
</evidence>
<feature type="compositionally biased region" description="Acidic residues" evidence="2">
    <location>
        <begin position="206"/>
        <end position="231"/>
    </location>
</feature>
<sequence>MSRKNKTKKSSKPSKPVAAKKLTRAEKKAQRAEERFLDEVIRVANQERQDLENAMLRQRLQQFSANSSANYPTSSIFGTRRTRTQNRDEPQYSDAQIFEMIEARIVELENQVEAAERALAEEERRLLEREEIERRIKVRIAAFLNAEEEARRRVRQGVEGVSRFLSSQDNLDQDREGDSDSDQSSESDGEHPVYKPRLSRPRDPLGEDDDDADDEDYSDVETIDDEESLDEGDLRENVPDDGFFNGASQDEDVPDEDSLDEDTSDNDAPDKDAPDKDIHDEEFPEEGSSEPLAEEGKSRQASLRSKLDMLPNIVPREGSQPSTRDTESKEDLFDRAPSRAGSSEINDTPIDPSDINEDPEEKAAENSSHEVEEECVQEVKDSSGAVEISTEPSGAVENVEEDQADASIWEEKEKYIQDTKDSPTEDAIDNVLVEPSDAAQNSENETTGGDTGEEADSDDVQCSHDSPCGNDASIESSDALDVAESVFGELPSEDEVVEEVAEGINDDPTEDDVAVEFSGALYEPEEETAGQLSAEEEEEVSRDIEDDCSENELSLPSYEAAWDPEEESLHRNTHADDKEASLSVEDNPREATLHGDAEIEVTTSEEQESIRPEDPYPIDHPILEDGLSPAESNRLIYECLKRRP</sequence>
<feature type="compositionally biased region" description="Basic and acidic residues" evidence="2">
    <location>
        <begin position="567"/>
        <end position="597"/>
    </location>
</feature>
<feature type="compositionally biased region" description="Basic and acidic residues" evidence="2">
    <location>
        <begin position="409"/>
        <end position="423"/>
    </location>
</feature>
<feature type="region of interest" description="Disordered" evidence="2">
    <location>
        <begin position="152"/>
        <end position="475"/>
    </location>
</feature>
<feature type="coiled-coil region" evidence="1">
    <location>
        <begin position="98"/>
        <end position="132"/>
    </location>
</feature>
<dbReference type="Proteomes" id="UP000799750">
    <property type="component" value="Unassembled WGS sequence"/>
</dbReference>
<feature type="compositionally biased region" description="Acidic residues" evidence="2">
    <location>
        <begin position="523"/>
        <end position="550"/>
    </location>
</feature>
<dbReference type="AlphaFoldDB" id="A0A6A6QZQ6"/>
<feature type="compositionally biased region" description="Basic residues" evidence="2">
    <location>
        <begin position="1"/>
        <end position="12"/>
    </location>
</feature>
<evidence type="ECO:0000256" key="1">
    <source>
        <dbReference type="SAM" id="Coils"/>
    </source>
</evidence>
<feature type="compositionally biased region" description="Acidic residues" evidence="2">
    <location>
        <begin position="249"/>
        <end position="267"/>
    </location>
</feature>
<proteinExistence type="predicted"/>
<evidence type="ECO:0000256" key="2">
    <source>
        <dbReference type="SAM" id="MobiDB-lite"/>
    </source>
</evidence>
<name>A0A6A6QZQ6_9PEZI</name>
<feature type="compositionally biased region" description="Basic and acidic residues" evidence="2">
    <location>
        <begin position="268"/>
        <end position="281"/>
    </location>
</feature>
<gene>
    <name evidence="3" type="ORF">BU16DRAFT_538315</name>
</gene>
<feature type="compositionally biased region" description="Basic and acidic residues" evidence="2">
    <location>
        <begin position="361"/>
        <end position="370"/>
    </location>
</feature>
<reference evidence="3" key="1">
    <citation type="journal article" date="2020" name="Stud. Mycol.">
        <title>101 Dothideomycetes genomes: a test case for predicting lifestyles and emergence of pathogens.</title>
        <authorList>
            <person name="Haridas S."/>
            <person name="Albert R."/>
            <person name="Binder M."/>
            <person name="Bloem J."/>
            <person name="Labutti K."/>
            <person name="Salamov A."/>
            <person name="Andreopoulos B."/>
            <person name="Baker S."/>
            <person name="Barry K."/>
            <person name="Bills G."/>
            <person name="Bluhm B."/>
            <person name="Cannon C."/>
            <person name="Castanera R."/>
            <person name="Culley D."/>
            <person name="Daum C."/>
            <person name="Ezra D."/>
            <person name="Gonzalez J."/>
            <person name="Henrissat B."/>
            <person name="Kuo A."/>
            <person name="Liang C."/>
            <person name="Lipzen A."/>
            <person name="Lutzoni F."/>
            <person name="Magnuson J."/>
            <person name="Mondo S."/>
            <person name="Nolan M."/>
            <person name="Ohm R."/>
            <person name="Pangilinan J."/>
            <person name="Park H.-J."/>
            <person name="Ramirez L."/>
            <person name="Alfaro M."/>
            <person name="Sun H."/>
            <person name="Tritt A."/>
            <person name="Yoshinaga Y."/>
            <person name="Zwiers L.-H."/>
            <person name="Turgeon B."/>
            <person name="Goodwin S."/>
            <person name="Spatafora J."/>
            <person name="Crous P."/>
            <person name="Grigoriev I."/>
        </authorList>
    </citation>
    <scope>NUCLEOTIDE SEQUENCE</scope>
    <source>
        <strain evidence="3">CBS 269.34</strain>
    </source>
</reference>
<dbReference type="EMBL" id="MU004187">
    <property type="protein sequence ID" value="KAF2497210.1"/>
    <property type="molecule type" value="Genomic_DNA"/>
</dbReference>
<keyword evidence="1" id="KW-0175">Coiled coil</keyword>
<feature type="region of interest" description="Disordered" evidence="2">
    <location>
        <begin position="523"/>
        <end position="630"/>
    </location>
</feature>
<accession>A0A6A6QZQ6</accession>
<feature type="region of interest" description="Disordered" evidence="2">
    <location>
        <begin position="1"/>
        <end position="30"/>
    </location>
</feature>
<organism evidence="3 4">
    <name type="scientific">Lophium mytilinum</name>
    <dbReference type="NCBI Taxonomy" id="390894"/>
    <lineage>
        <taxon>Eukaryota</taxon>
        <taxon>Fungi</taxon>
        <taxon>Dikarya</taxon>
        <taxon>Ascomycota</taxon>
        <taxon>Pezizomycotina</taxon>
        <taxon>Dothideomycetes</taxon>
        <taxon>Pleosporomycetidae</taxon>
        <taxon>Mytilinidiales</taxon>
        <taxon>Mytilinidiaceae</taxon>
        <taxon>Lophium</taxon>
    </lineage>
</organism>